<evidence type="ECO:0000256" key="1">
    <source>
        <dbReference type="SAM" id="Phobius"/>
    </source>
</evidence>
<protein>
    <recommendedName>
        <fullName evidence="4">Cardiolipin synthase N-terminal domain-containing protein</fullName>
    </recommendedName>
</protein>
<keyword evidence="1" id="KW-0472">Membrane</keyword>
<dbReference type="EMBL" id="JABANU010000004">
    <property type="protein sequence ID" value="MBI5974392.1"/>
    <property type="molecule type" value="Genomic_DNA"/>
</dbReference>
<dbReference type="Proteomes" id="UP000751852">
    <property type="component" value="Unassembled WGS sequence"/>
</dbReference>
<evidence type="ECO:0008006" key="4">
    <source>
        <dbReference type="Google" id="ProtNLM"/>
    </source>
</evidence>
<evidence type="ECO:0000313" key="2">
    <source>
        <dbReference type="EMBL" id="MBI5974392.1"/>
    </source>
</evidence>
<evidence type="ECO:0000313" key="3">
    <source>
        <dbReference type="Proteomes" id="UP000751852"/>
    </source>
</evidence>
<keyword evidence="1" id="KW-0812">Transmembrane</keyword>
<reference evidence="2 3" key="1">
    <citation type="submission" date="2020-04" db="EMBL/GenBank/DDBJ databases">
        <title>Staphylococcus species from domestic dog.</title>
        <authorList>
            <person name="Paterson G.K."/>
        </authorList>
    </citation>
    <scope>NUCLEOTIDE SEQUENCE [LARGE SCALE GENOMIC DNA]</scope>
    <source>
        <strain evidence="2 3">H16/1A</strain>
    </source>
</reference>
<keyword evidence="3" id="KW-1185">Reference proteome</keyword>
<keyword evidence="1" id="KW-1133">Transmembrane helix</keyword>
<feature type="transmembrane region" description="Helical" evidence="1">
    <location>
        <begin position="6"/>
        <end position="24"/>
    </location>
</feature>
<proteinExistence type="predicted"/>
<dbReference type="RefSeq" id="WP_198617186.1">
    <property type="nucleotide sequence ID" value="NZ_JABANU010000004.1"/>
</dbReference>
<name>A0ABS0T7K9_9STAP</name>
<organism evidence="2 3">
    <name type="scientific">Staphylococcus canis</name>
    <dbReference type="NCBI Taxonomy" id="2724942"/>
    <lineage>
        <taxon>Bacteria</taxon>
        <taxon>Bacillati</taxon>
        <taxon>Bacillota</taxon>
        <taxon>Bacilli</taxon>
        <taxon>Bacillales</taxon>
        <taxon>Staphylococcaceae</taxon>
        <taxon>Staphylococcus</taxon>
    </lineage>
</organism>
<accession>A0ABS0T7K9</accession>
<feature type="transmembrane region" description="Helical" evidence="1">
    <location>
        <begin position="36"/>
        <end position="56"/>
    </location>
</feature>
<gene>
    <name evidence="2" type="ORF">HHH54_02115</name>
</gene>
<sequence length="66" mass="7561">MDLKILIPIVIIVILYLIFFFADLIKVKNTKYLPKWGWGIIICISIPLGGVLYLLFGKDNVSDLHE</sequence>
<comment type="caution">
    <text evidence="2">The sequence shown here is derived from an EMBL/GenBank/DDBJ whole genome shotgun (WGS) entry which is preliminary data.</text>
</comment>